<feature type="region of interest" description="Disordered" evidence="6">
    <location>
        <begin position="326"/>
        <end position="346"/>
    </location>
</feature>
<dbReference type="AlphaFoldDB" id="A0A1H9RPA3"/>
<name>A0A1H9RPA3_9ACTN</name>
<sequence>MLATFIIGLREGLEAALIVSIIAAFLRRNGKSLAPMAIGVAAAVLVSLGVGVTLKVIERSLPQAAQEGMETVIGIVAVVFVTTMVLWMGRHAHELGAQLENDAQQALSSGSSRALVTMAFLAVLKEGFETAVFLLATLEAANSAGTAALGALLGVLSAAALGYGLYRGAVRVDLKRFFAVTSGFLVLVAAGLVMSVLGTAHEAGWLNAGQQHTVDLSWLSPSGSIRGALFTGVLGIPPDPRLIQVLGWFGYLVPMCVALYWPAAWRPKGRQALWLRLTLAGALAVLGVGLAVFVRPPQPPGLDTATLVDASGVTAGTVTLTPGSATIHAGSSSSSMPLGQASRESHESVPDATVHRQEFSTAPQGLPASLTVGELIALNGGRLPVGVSAQNDPGPFTAQWTRAGTRELWTAGGSILDFSQNASTTLTLSGGGLQTNRTMRVDDSRIASIAAAPGSGALRIAPADAAAAQSALARFAADRAEQRFWARTVAAILVAAALVVAAGALRAARPSSLRGARPSHLRGARPSHLRAARRSDPPAAPVGIAGPGPADDAGHASPAPRTRASHPTSATRSESSA</sequence>
<proteinExistence type="inferred from homology"/>
<feature type="transmembrane region" description="Helical" evidence="7">
    <location>
        <begin position="177"/>
        <end position="197"/>
    </location>
</feature>
<dbReference type="GO" id="GO:0015093">
    <property type="term" value="F:ferrous iron transmembrane transporter activity"/>
    <property type="evidence" value="ECO:0007669"/>
    <property type="project" value="TreeGrafter"/>
</dbReference>
<keyword evidence="4 7" id="KW-1133">Transmembrane helix</keyword>
<keyword evidence="3 7" id="KW-0812">Transmembrane</keyword>
<protein>
    <submittedName>
        <fullName evidence="8">High-affinity iron transporter</fullName>
    </submittedName>
</protein>
<organism evidence="8 9">
    <name type="scientific">Propionibacterium cyclohexanicum</name>
    <dbReference type="NCBI Taxonomy" id="64702"/>
    <lineage>
        <taxon>Bacteria</taxon>
        <taxon>Bacillati</taxon>
        <taxon>Actinomycetota</taxon>
        <taxon>Actinomycetes</taxon>
        <taxon>Propionibacteriales</taxon>
        <taxon>Propionibacteriaceae</taxon>
        <taxon>Propionibacterium</taxon>
    </lineage>
</organism>
<evidence type="ECO:0000313" key="9">
    <source>
        <dbReference type="Proteomes" id="UP000198815"/>
    </source>
</evidence>
<evidence type="ECO:0000256" key="4">
    <source>
        <dbReference type="ARBA" id="ARBA00022989"/>
    </source>
</evidence>
<keyword evidence="5 7" id="KW-0472">Membrane</keyword>
<dbReference type="NCBIfam" id="NF041756">
    <property type="entry name" value="EfeU"/>
    <property type="match status" value="1"/>
</dbReference>
<dbReference type="STRING" id="64702.SAMN05443377_10890"/>
<dbReference type="Pfam" id="PF03239">
    <property type="entry name" value="FTR1"/>
    <property type="match status" value="1"/>
</dbReference>
<feature type="region of interest" description="Disordered" evidence="6">
    <location>
        <begin position="509"/>
        <end position="577"/>
    </location>
</feature>
<evidence type="ECO:0000256" key="7">
    <source>
        <dbReference type="SAM" id="Phobius"/>
    </source>
</evidence>
<dbReference type="RefSeq" id="WP_143052822.1">
    <property type="nucleotide sequence ID" value="NZ_FOGZ01000008.1"/>
</dbReference>
<feature type="transmembrane region" description="Helical" evidence="7">
    <location>
        <begin position="273"/>
        <end position="294"/>
    </location>
</feature>
<reference evidence="8 9" key="1">
    <citation type="submission" date="2016-10" db="EMBL/GenBank/DDBJ databases">
        <authorList>
            <person name="de Groot N.N."/>
        </authorList>
    </citation>
    <scope>NUCLEOTIDE SEQUENCE [LARGE SCALE GENOMIC DNA]</scope>
    <source>
        <strain evidence="8 9">DSM 16859</strain>
    </source>
</reference>
<dbReference type="GO" id="GO:0033573">
    <property type="term" value="C:high-affinity iron permease complex"/>
    <property type="evidence" value="ECO:0007669"/>
    <property type="project" value="InterPro"/>
</dbReference>
<evidence type="ECO:0000256" key="2">
    <source>
        <dbReference type="ARBA" id="ARBA00008333"/>
    </source>
</evidence>
<evidence type="ECO:0000256" key="1">
    <source>
        <dbReference type="ARBA" id="ARBA00004141"/>
    </source>
</evidence>
<evidence type="ECO:0000256" key="6">
    <source>
        <dbReference type="SAM" id="MobiDB-lite"/>
    </source>
</evidence>
<comment type="similarity">
    <text evidence="2">Belongs to the oxidase-dependent Fe transporter (OFeT) (TC 9.A.10.1) family.</text>
</comment>
<evidence type="ECO:0000256" key="3">
    <source>
        <dbReference type="ARBA" id="ARBA00022692"/>
    </source>
</evidence>
<feature type="compositionally biased region" description="Low complexity" evidence="6">
    <location>
        <begin position="541"/>
        <end position="560"/>
    </location>
</feature>
<feature type="transmembrane region" description="Helical" evidence="7">
    <location>
        <begin position="484"/>
        <end position="505"/>
    </location>
</feature>
<feature type="compositionally biased region" description="Basic residues" evidence="6">
    <location>
        <begin position="517"/>
        <end position="532"/>
    </location>
</feature>
<feature type="transmembrane region" description="Helical" evidence="7">
    <location>
        <begin position="33"/>
        <end position="52"/>
    </location>
</feature>
<gene>
    <name evidence="8" type="ORF">SAMN05443377_10890</name>
</gene>
<feature type="compositionally biased region" description="Polar residues" evidence="6">
    <location>
        <begin position="565"/>
        <end position="577"/>
    </location>
</feature>
<dbReference type="PANTHER" id="PTHR31632">
    <property type="entry name" value="IRON TRANSPORTER FTH1"/>
    <property type="match status" value="1"/>
</dbReference>
<keyword evidence="9" id="KW-1185">Reference proteome</keyword>
<dbReference type="InterPro" id="IPR004923">
    <property type="entry name" value="FTR1/Fip1/EfeU"/>
</dbReference>
<dbReference type="Proteomes" id="UP000198815">
    <property type="component" value="Unassembled WGS sequence"/>
</dbReference>
<evidence type="ECO:0000313" key="8">
    <source>
        <dbReference type="EMBL" id="SER74781.1"/>
    </source>
</evidence>
<feature type="transmembrane region" description="Helical" evidence="7">
    <location>
        <begin position="242"/>
        <end position="261"/>
    </location>
</feature>
<accession>A0A1H9RPA3</accession>
<dbReference type="OrthoDB" id="7260758at2"/>
<feature type="transmembrane region" description="Helical" evidence="7">
    <location>
        <begin position="72"/>
        <end position="89"/>
    </location>
</feature>
<dbReference type="EMBL" id="FOGZ01000008">
    <property type="protein sequence ID" value="SER74781.1"/>
    <property type="molecule type" value="Genomic_DNA"/>
</dbReference>
<feature type="transmembrane region" description="Helical" evidence="7">
    <location>
        <begin position="144"/>
        <end position="165"/>
    </location>
</feature>
<evidence type="ECO:0000256" key="5">
    <source>
        <dbReference type="ARBA" id="ARBA00023136"/>
    </source>
</evidence>
<comment type="subcellular location">
    <subcellularLocation>
        <location evidence="1">Membrane</location>
        <topology evidence="1">Multi-pass membrane protein</topology>
    </subcellularLocation>
</comment>
<dbReference type="PANTHER" id="PTHR31632:SF2">
    <property type="entry name" value="PLASMA MEMBRANE IRON PERMEASE"/>
    <property type="match status" value="1"/>
</dbReference>
<feature type="transmembrane region" description="Helical" evidence="7">
    <location>
        <begin position="6"/>
        <end position="26"/>
    </location>
</feature>